<accession>J0CQ57</accession>
<dbReference type="EMBL" id="JH689065">
    <property type="protein sequence ID" value="EJD32344.1"/>
    <property type="molecule type" value="Genomic_DNA"/>
</dbReference>
<name>J0CQ57_AURST</name>
<dbReference type="AlphaFoldDB" id="J0CQ57"/>
<dbReference type="InParanoid" id="J0CQ57"/>
<evidence type="ECO:0000313" key="2">
    <source>
        <dbReference type="EMBL" id="EJD32344.1"/>
    </source>
</evidence>
<feature type="region of interest" description="Disordered" evidence="1">
    <location>
        <begin position="530"/>
        <end position="564"/>
    </location>
</feature>
<sequence>ETRALPVADVRGLDAELTNDDYDDGPALSYDAGDYGPSTTVAALQQESRGSGTAKPTDSPTDAAEGSRKRKAPARDIEDSGPSKKAKLSDGTAAPGRTQTAAAKPRHPFEEQKFDWPSWFPRAWAVALSARDRADHSNERWSMLYGGADISWPMSGNLLHGRELMAPQIGLFGRVKSVRVLSRYLASYVALRSRYFHKAATSSPETMHRFSAAQWREIHRGMVHRNAHVAYGQALGLYEAQRAESVSVPESVAESVSVFAPVPASAHDRAPVGDTPPDRAVASVDQSATLAPRPSTPELLDEAQSPGLVPFSPSSDTVESTQQLREFTRRCFVDSLPAGERALATEGERYLHEPDGWRRPDAETVRTVADFVIFVEDTCQFDNYRLPSDSDEVEAGRCFLMKHVKPGENWYRDWLPNLDLWWHYPRGWILAFRRSLGKPQWEDRPMGYIPGERLTKQVKLFTRKGDYEHRSFILGTDEKPLRLRVWQARPLSDRLPMDRDPLGKVGCLTRCPSKYVLDGETYQRVHGMNPAPVTPVLEQDMPTESSNTSAPAVPSSSTAQTAPSSTLVAENAAITAFSSSSATVFKGKKPGKGAKLGDTTGWDLVKALTPEVFRFEHHVLPAFSPPEKGSPGYEEYEWVSILWRRYLIWDIAELAFRFKVFALDAFLREEYPKAVGLTEGSTIERRQK</sequence>
<feature type="region of interest" description="Disordered" evidence="1">
    <location>
        <begin position="265"/>
        <end position="316"/>
    </location>
</feature>
<reference evidence="3" key="1">
    <citation type="journal article" date="2012" name="Science">
        <title>The Paleozoic origin of enzymatic lignin decomposition reconstructed from 31 fungal genomes.</title>
        <authorList>
            <person name="Floudas D."/>
            <person name="Binder M."/>
            <person name="Riley R."/>
            <person name="Barry K."/>
            <person name="Blanchette R.A."/>
            <person name="Henrissat B."/>
            <person name="Martinez A.T."/>
            <person name="Otillar R."/>
            <person name="Spatafora J.W."/>
            <person name="Yadav J.S."/>
            <person name="Aerts A."/>
            <person name="Benoit I."/>
            <person name="Boyd A."/>
            <person name="Carlson A."/>
            <person name="Copeland A."/>
            <person name="Coutinho P.M."/>
            <person name="de Vries R.P."/>
            <person name="Ferreira P."/>
            <person name="Findley K."/>
            <person name="Foster B."/>
            <person name="Gaskell J."/>
            <person name="Glotzer D."/>
            <person name="Gorecki P."/>
            <person name="Heitman J."/>
            <person name="Hesse C."/>
            <person name="Hori C."/>
            <person name="Igarashi K."/>
            <person name="Jurgens J.A."/>
            <person name="Kallen N."/>
            <person name="Kersten P."/>
            <person name="Kohler A."/>
            <person name="Kuees U."/>
            <person name="Kumar T.K.A."/>
            <person name="Kuo A."/>
            <person name="LaButti K."/>
            <person name="Larrondo L.F."/>
            <person name="Lindquist E."/>
            <person name="Ling A."/>
            <person name="Lombard V."/>
            <person name="Lucas S."/>
            <person name="Lundell T."/>
            <person name="Martin R."/>
            <person name="McLaughlin D.J."/>
            <person name="Morgenstern I."/>
            <person name="Morin E."/>
            <person name="Murat C."/>
            <person name="Nagy L.G."/>
            <person name="Nolan M."/>
            <person name="Ohm R.A."/>
            <person name="Patyshakuliyeva A."/>
            <person name="Rokas A."/>
            <person name="Ruiz-Duenas F.J."/>
            <person name="Sabat G."/>
            <person name="Salamov A."/>
            <person name="Samejima M."/>
            <person name="Schmutz J."/>
            <person name="Slot J.C."/>
            <person name="St John F."/>
            <person name="Stenlid J."/>
            <person name="Sun H."/>
            <person name="Sun S."/>
            <person name="Syed K."/>
            <person name="Tsang A."/>
            <person name="Wiebenga A."/>
            <person name="Young D."/>
            <person name="Pisabarro A."/>
            <person name="Eastwood D.C."/>
            <person name="Martin F."/>
            <person name="Cullen D."/>
            <person name="Grigoriev I.V."/>
            <person name="Hibbett D.S."/>
        </authorList>
    </citation>
    <scope>NUCLEOTIDE SEQUENCE [LARGE SCALE GENOMIC DNA]</scope>
    <source>
        <strain evidence="3">TFB10046</strain>
    </source>
</reference>
<protein>
    <submittedName>
        <fullName evidence="2">Uncharacterized protein</fullName>
    </submittedName>
</protein>
<feature type="non-terminal residue" evidence="2">
    <location>
        <position position="688"/>
    </location>
</feature>
<feature type="non-terminal residue" evidence="2">
    <location>
        <position position="1"/>
    </location>
</feature>
<organism evidence="2 3">
    <name type="scientific">Auricularia subglabra (strain TFB-10046 / SS5)</name>
    <name type="common">White-rot fungus</name>
    <name type="synonym">Auricularia delicata (strain TFB10046)</name>
    <dbReference type="NCBI Taxonomy" id="717982"/>
    <lineage>
        <taxon>Eukaryota</taxon>
        <taxon>Fungi</taxon>
        <taxon>Dikarya</taxon>
        <taxon>Basidiomycota</taxon>
        <taxon>Agaricomycotina</taxon>
        <taxon>Agaricomycetes</taxon>
        <taxon>Auriculariales</taxon>
        <taxon>Auriculariaceae</taxon>
        <taxon>Auricularia</taxon>
    </lineage>
</organism>
<dbReference type="Proteomes" id="UP000006514">
    <property type="component" value="Unassembled WGS sequence"/>
</dbReference>
<feature type="region of interest" description="Disordered" evidence="1">
    <location>
        <begin position="1"/>
        <end position="108"/>
    </location>
</feature>
<proteinExistence type="predicted"/>
<feature type="compositionally biased region" description="Basic and acidic residues" evidence="1">
    <location>
        <begin position="73"/>
        <end position="82"/>
    </location>
</feature>
<evidence type="ECO:0000313" key="3">
    <source>
        <dbReference type="Proteomes" id="UP000006514"/>
    </source>
</evidence>
<feature type="compositionally biased region" description="Low complexity" evidence="1">
    <location>
        <begin position="545"/>
        <end position="564"/>
    </location>
</feature>
<feature type="compositionally biased region" description="Polar residues" evidence="1">
    <location>
        <begin position="37"/>
        <end position="60"/>
    </location>
</feature>
<dbReference type="KEGG" id="adl:AURDEDRAFT_178596"/>
<evidence type="ECO:0000256" key="1">
    <source>
        <dbReference type="SAM" id="MobiDB-lite"/>
    </source>
</evidence>
<gene>
    <name evidence="2" type="ORF">AURDEDRAFT_178596</name>
</gene>
<keyword evidence="3" id="KW-1185">Reference proteome</keyword>